<evidence type="ECO:0000256" key="4">
    <source>
        <dbReference type="ARBA" id="ARBA00023004"/>
    </source>
</evidence>
<dbReference type="GO" id="GO:0020037">
    <property type="term" value="F:heme binding"/>
    <property type="evidence" value="ECO:0007669"/>
    <property type="project" value="InterPro"/>
</dbReference>
<proteinExistence type="inferred from homology"/>
<dbReference type="PROSITE" id="PS00086">
    <property type="entry name" value="CYTOCHROME_P450"/>
    <property type="match status" value="1"/>
</dbReference>
<dbReference type="PRINTS" id="PR00463">
    <property type="entry name" value="EP450I"/>
</dbReference>
<dbReference type="PANTHER" id="PTHR46300">
    <property type="entry name" value="P450, PUTATIVE (EUROFUNG)-RELATED-RELATED"/>
    <property type="match status" value="1"/>
</dbReference>
<reference evidence="7" key="1">
    <citation type="journal article" date="2021" name="Nat. Commun.">
        <title>Genetic determinants of endophytism in the Arabidopsis root mycobiome.</title>
        <authorList>
            <person name="Mesny F."/>
            <person name="Miyauchi S."/>
            <person name="Thiergart T."/>
            <person name="Pickel B."/>
            <person name="Atanasova L."/>
            <person name="Karlsson M."/>
            <person name="Huettel B."/>
            <person name="Barry K.W."/>
            <person name="Haridas S."/>
            <person name="Chen C."/>
            <person name="Bauer D."/>
            <person name="Andreopoulos W."/>
            <person name="Pangilinan J."/>
            <person name="LaButti K."/>
            <person name="Riley R."/>
            <person name="Lipzen A."/>
            <person name="Clum A."/>
            <person name="Drula E."/>
            <person name="Henrissat B."/>
            <person name="Kohler A."/>
            <person name="Grigoriev I.V."/>
            <person name="Martin F.M."/>
            <person name="Hacquard S."/>
        </authorList>
    </citation>
    <scope>NUCLEOTIDE SEQUENCE</scope>
    <source>
        <strain evidence="7">MPI-CAGE-AT-0021</strain>
    </source>
</reference>
<dbReference type="PRINTS" id="PR00385">
    <property type="entry name" value="P450"/>
</dbReference>
<dbReference type="GO" id="GO:0016705">
    <property type="term" value="F:oxidoreductase activity, acting on paired donors, with incorporation or reduction of molecular oxygen"/>
    <property type="evidence" value="ECO:0007669"/>
    <property type="project" value="InterPro"/>
</dbReference>
<dbReference type="InterPro" id="IPR036396">
    <property type="entry name" value="Cyt_P450_sf"/>
</dbReference>
<dbReference type="InterPro" id="IPR002401">
    <property type="entry name" value="Cyt_P450_E_grp-I"/>
</dbReference>
<dbReference type="Proteomes" id="UP000717696">
    <property type="component" value="Unassembled WGS sequence"/>
</dbReference>
<keyword evidence="4 5" id="KW-0408">Iron</keyword>
<evidence type="ECO:0000256" key="5">
    <source>
        <dbReference type="PIRSR" id="PIRSR602401-1"/>
    </source>
</evidence>
<dbReference type="InterPro" id="IPR050364">
    <property type="entry name" value="Cytochrome_P450_fung"/>
</dbReference>
<dbReference type="InterPro" id="IPR001128">
    <property type="entry name" value="Cyt_P450"/>
</dbReference>
<dbReference type="InterPro" id="IPR017972">
    <property type="entry name" value="Cyt_P450_CS"/>
</dbReference>
<organism evidence="7 8">
    <name type="scientific">Dactylonectria estremocensis</name>
    <dbReference type="NCBI Taxonomy" id="1079267"/>
    <lineage>
        <taxon>Eukaryota</taxon>
        <taxon>Fungi</taxon>
        <taxon>Dikarya</taxon>
        <taxon>Ascomycota</taxon>
        <taxon>Pezizomycotina</taxon>
        <taxon>Sordariomycetes</taxon>
        <taxon>Hypocreomycetidae</taxon>
        <taxon>Hypocreales</taxon>
        <taxon>Nectriaceae</taxon>
        <taxon>Dactylonectria</taxon>
    </lineage>
</organism>
<feature type="non-terminal residue" evidence="7">
    <location>
        <position position="1"/>
    </location>
</feature>
<sequence>KADKIFNYEFAYYSSLVDHSRRTYTKDGRQDPQCFAHTYYDSQSRWSMSDFQFTYTLGFIYGGGAGTTSSVMQSFCLAMCHYPKWQSQLQKEVDEVVGPNRIPTFEDMPNLPTVRAIIKETLRWRPVVPGGIPHQLSQDDEYQGYHIPKGSVIHANQYAMVREEALYPDSEAFNPGRWLNPKYPTYQEPLSQFPNLKRYLTFGFGRRICPGLELAERALFIQVSHIAWACSIQLKKDEYGSTIPAPWYDYAAGVNTRPNAFSFDMKPRSEDRLRIMQRTVESI</sequence>
<dbReference type="AlphaFoldDB" id="A0A9P9I6M7"/>
<evidence type="ECO:0000256" key="1">
    <source>
        <dbReference type="ARBA" id="ARBA00010617"/>
    </source>
</evidence>
<keyword evidence="8" id="KW-1185">Reference proteome</keyword>
<dbReference type="SUPFAM" id="SSF48264">
    <property type="entry name" value="Cytochrome P450"/>
    <property type="match status" value="1"/>
</dbReference>
<comment type="similarity">
    <text evidence="1 6">Belongs to the cytochrome P450 family.</text>
</comment>
<name>A0A9P9I6M7_9HYPO</name>
<evidence type="ECO:0000256" key="6">
    <source>
        <dbReference type="RuleBase" id="RU000461"/>
    </source>
</evidence>
<dbReference type="PANTHER" id="PTHR46300:SF8">
    <property type="entry name" value="CYTOCHROME P450 2E1"/>
    <property type="match status" value="1"/>
</dbReference>
<keyword evidence="5 6" id="KW-0349">Heme</keyword>
<dbReference type="Gene3D" id="1.10.630.10">
    <property type="entry name" value="Cytochrome P450"/>
    <property type="match status" value="1"/>
</dbReference>
<keyword evidence="3 6" id="KW-0560">Oxidoreductase</keyword>
<dbReference type="GO" id="GO:0004497">
    <property type="term" value="F:monooxygenase activity"/>
    <property type="evidence" value="ECO:0007669"/>
    <property type="project" value="UniProtKB-KW"/>
</dbReference>
<keyword evidence="6" id="KW-0503">Monooxygenase</keyword>
<accession>A0A9P9I6M7</accession>
<protein>
    <submittedName>
        <fullName evidence="7">Cytochrome P450</fullName>
    </submittedName>
</protein>
<feature type="binding site" description="axial binding residue" evidence="5">
    <location>
        <position position="209"/>
    </location>
    <ligand>
        <name>heme</name>
        <dbReference type="ChEBI" id="CHEBI:30413"/>
    </ligand>
    <ligandPart>
        <name>Fe</name>
        <dbReference type="ChEBI" id="CHEBI:18248"/>
    </ligandPart>
</feature>
<keyword evidence="2 5" id="KW-0479">Metal-binding</keyword>
<dbReference type="Pfam" id="PF00067">
    <property type="entry name" value="p450"/>
    <property type="match status" value="1"/>
</dbReference>
<dbReference type="EMBL" id="JAGMUU010000069">
    <property type="protein sequence ID" value="KAH7109741.1"/>
    <property type="molecule type" value="Genomic_DNA"/>
</dbReference>
<dbReference type="OrthoDB" id="1103324at2759"/>
<gene>
    <name evidence="7" type="ORF">B0J13DRAFT_462812</name>
</gene>
<evidence type="ECO:0000256" key="3">
    <source>
        <dbReference type="ARBA" id="ARBA00023002"/>
    </source>
</evidence>
<comment type="cofactor">
    <cofactor evidence="5">
        <name>heme</name>
        <dbReference type="ChEBI" id="CHEBI:30413"/>
    </cofactor>
</comment>
<comment type="caution">
    <text evidence="7">The sequence shown here is derived from an EMBL/GenBank/DDBJ whole genome shotgun (WGS) entry which is preliminary data.</text>
</comment>
<evidence type="ECO:0000313" key="8">
    <source>
        <dbReference type="Proteomes" id="UP000717696"/>
    </source>
</evidence>
<evidence type="ECO:0000256" key="2">
    <source>
        <dbReference type="ARBA" id="ARBA00022723"/>
    </source>
</evidence>
<evidence type="ECO:0000313" key="7">
    <source>
        <dbReference type="EMBL" id="KAH7109741.1"/>
    </source>
</evidence>
<dbReference type="GO" id="GO:0005506">
    <property type="term" value="F:iron ion binding"/>
    <property type="evidence" value="ECO:0007669"/>
    <property type="project" value="InterPro"/>
</dbReference>